<accession>A0A0F9J1L9</accession>
<dbReference type="EMBL" id="LAZR01012533">
    <property type="protein sequence ID" value="KKM26344.1"/>
    <property type="molecule type" value="Genomic_DNA"/>
</dbReference>
<comment type="caution">
    <text evidence="1">The sequence shown here is derived from an EMBL/GenBank/DDBJ whole genome shotgun (WGS) entry which is preliminary data.</text>
</comment>
<reference evidence="1" key="1">
    <citation type="journal article" date="2015" name="Nature">
        <title>Complex archaea that bridge the gap between prokaryotes and eukaryotes.</title>
        <authorList>
            <person name="Spang A."/>
            <person name="Saw J.H."/>
            <person name="Jorgensen S.L."/>
            <person name="Zaremba-Niedzwiedzka K."/>
            <person name="Martijn J."/>
            <person name="Lind A.E."/>
            <person name="van Eijk R."/>
            <person name="Schleper C."/>
            <person name="Guy L."/>
            <person name="Ettema T.J."/>
        </authorList>
    </citation>
    <scope>NUCLEOTIDE SEQUENCE</scope>
</reference>
<dbReference type="AlphaFoldDB" id="A0A0F9J1L9"/>
<organism evidence="1">
    <name type="scientific">marine sediment metagenome</name>
    <dbReference type="NCBI Taxonomy" id="412755"/>
    <lineage>
        <taxon>unclassified sequences</taxon>
        <taxon>metagenomes</taxon>
        <taxon>ecological metagenomes</taxon>
    </lineage>
</organism>
<name>A0A0F9J1L9_9ZZZZ</name>
<protein>
    <submittedName>
        <fullName evidence="1">Uncharacterized protein</fullName>
    </submittedName>
</protein>
<sequence length="64" mass="7349">MTHPTQSTSSNLTELKFDPLLEFLWRNNSSLKDFDDAVRQINKSALKLKIKKASRILLASMEVE</sequence>
<gene>
    <name evidence="1" type="ORF">LCGC14_1585770</name>
</gene>
<evidence type="ECO:0000313" key="1">
    <source>
        <dbReference type="EMBL" id="KKM26344.1"/>
    </source>
</evidence>
<proteinExistence type="predicted"/>